<protein>
    <submittedName>
        <fullName evidence="2">Uncharacterized protein</fullName>
    </submittedName>
</protein>
<feature type="region of interest" description="Disordered" evidence="1">
    <location>
        <begin position="40"/>
        <end position="86"/>
    </location>
</feature>
<proteinExistence type="predicted"/>
<feature type="compositionally biased region" description="Basic and acidic residues" evidence="1">
    <location>
        <begin position="72"/>
        <end position="81"/>
    </location>
</feature>
<feature type="compositionally biased region" description="Low complexity" evidence="1">
    <location>
        <begin position="40"/>
        <end position="49"/>
    </location>
</feature>
<organism evidence="2">
    <name type="scientific">marine sediment metagenome</name>
    <dbReference type="NCBI Taxonomy" id="412755"/>
    <lineage>
        <taxon>unclassified sequences</taxon>
        <taxon>metagenomes</taxon>
        <taxon>ecological metagenomes</taxon>
    </lineage>
</organism>
<name>X1GZM7_9ZZZZ</name>
<evidence type="ECO:0000256" key="1">
    <source>
        <dbReference type="SAM" id="MobiDB-lite"/>
    </source>
</evidence>
<gene>
    <name evidence="2" type="ORF">S03H2_53997</name>
</gene>
<evidence type="ECO:0000313" key="2">
    <source>
        <dbReference type="EMBL" id="GAH63376.1"/>
    </source>
</evidence>
<feature type="region of interest" description="Disordered" evidence="1">
    <location>
        <begin position="116"/>
        <end position="142"/>
    </location>
</feature>
<sequence>MVEVKPQSEITENFVAGAARAPAKYKKGVQRADWQTKAASEAAESNYAAGVSEAAANRTRQKGVQDVSNADWQREAADKGAKRIGPGMTAAAGKQAAKWAPYRSFLEGLSLPEKTRNATENITNRSIPVAQGMQDMKRGGAS</sequence>
<dbReference type="EMBL" id="BARU01034395">
    <property type="protein sequence ID" value="GAH63376.1"/>
    <property type="molecule type" value="Genomic_DNA"/>
</dbReference>
<dbReference type="AlphaFoldDB" id="X1GZM7"/>
<accession>X1GZM7</accession>
<comment type="caution">
    <text evidence="2">The sequence shown here is derived from an EMBL/GenBank/DDBJ whole genome shotgun (WGS) entry which is preliminary data.</text>
</comment>
<reference evidence="2" key="1">
    <citation type="journal article" date="2014" name="Front. Microbiol.">
        <title>High frequency of phylogenetically diverse reductive dehalogenase-homologous genes in deep subseafloor sedimentary metagenomes.</title>
        <authorList>
            <person name="Kawai M."/>
            <person name="Futagami T."/>
            <person name="Toyoda A."/>
            <person name="Takaki Y."/>
            <person name="Nishi S."/>
            <person name="Hori S."/>
            <person name="Arai W."/>
            <person name="Tsubouchi T."/>
            <person name="Morono Y."/>
            <person name="Uchiyama I."/>
            <person name="Ito T."/>
            <person name="Fujiyama A."/>
            <person name="Inagaki F."/>
            <person name="Takami H."/>
        </authorList>
    </citation>
    <scope>NUCLEOTIDE SEQUENCE</scope>
    <source>
        <strain evidence="2">Expedition CK06-06</strain>
    </source>
</reference>